<dbReference type="STRING" id="117157.SAMN04489717_2504"/>
<organism evidence="1 2">
    <name type="scientific">Actinopolymorpha singaporensis</name>
    <dbReference type="NCBI Taxonomy" id="117157"/>
    <lineage>
        <taxon>Bacteria</taxon>
        <taxon>Bacillati</taxon>
        <taxon>Actinomycetota</taxon>
        <taxon>Actinomycetes</taxon>
        <taxon>Propionibacteriales</taxon>
        <taxon>Actinopolymorphaceae</taxon>
        <taxon>Actinopolymorpha</taxon>
    </lineage>
</organism>
<gene>
    <name evidence="1" type="ORF">SAMN04489717_2504</name>
</gene>
<dbReference type="InterPro" id="IPR032871">
    <property type="entry name" value="AHH_dom_containing"/>
</dbReference>
<dbReference type="Pfam" id="PF14412">
    <property type="entry name" value="AHH"/>
    <property type="match status" value="1"/>
</dbReference>
<dbReference type="Proteomes" id="UP000198983">
    <property type="component" value="Chromosome I"/>
</dbReference>
<name>A0A1H1RS85_9ACTN</name>
<keyword evidence="2" id="KW-1185">Reference proteome</keyword>
<reference evidence="1 2" key="1">
    <citation type="submission" date="2016-10" db="EMBL/GenBank/DDBJ databases">
        <authorList>
            <person name="de Groot N.N."/>
        </authorList>
    </citation>
    <scope>NUCLEOTIDE SEQUENCE [LARGE SCALE GENOMIC DNA]</scope>
    <source>
        <strain evidence="1 2">DSM 22024</strain>
    </source>
</reference>
<sequence>MASVPKSALLAAAKRAKITEAAADLLRLVEKKYLSKNLGHNLEVAGRRGMKDAAGKLTDDAAHLVPKASNYVSARRARAILEKYKIHLDEPVNGSWLPHGRDASKYPNPFSKSPHQATHSRAYYDALWGLLRRCKNEDQVVAVLNYVRAQLDKGIWP</sequence>
<protein>
    <submittedName>
        <fullName evidence="1">A nuclease family of the HNH/ENDO VII superfamily with conserved AHH</fullName>
    </submittedName>
</protein>
<dbReference type="AlphaFoldDB" id="A0A1H1RS85"/>
<proteinExistence type="predicted"/>
<dbReference type="EMBL" id="LT629732">
    <property type="protein sequence ID" value="SDS37889.1"/>
    <property type="molecule type" value="Genomic_DNA"/>
</dbReference>
<evidence type="ECO:0000313" key="1">
    <source>
        <dbReference type="EMBL" id="SDS37889.1"/>
    </source>
</evidence>
<accession>A0A1H1RS85</accession>
<dbReference type="OrthoDB" id="9765204at2"/>
<evidence type="ECO:0000313" key="2">
    <source>
        <dbReference type="Proteomes" id="UP000198983"/>
    </source>
</evidence>
<dbReference type="RefSeq" id="WP_092653424.1">
    <property type="nucleotide sequence ID" value="NZ_LT629732.1"/>
</dbReference>